<evidence type="ECO:0000313" key="1">
    <source>
        <dbReference type="EMBL" id="KAI3720439.1"/>
    </source>
</evidence>
<reference evidence="1 2" key="2">
    <citation type="journal article" date="2022" name="Mol. Ecol. Resour.">
        <title>The genomes of chicory, endive, great burdock and yacon provide insights into Asteraceae paleo-polyploidization history and plant inulin production.</title>
        <authorList>
            <person name="Fan W."/>
            <person name="Wang S."/>
            <person name="Wang H."/>
            <person name="Wang A."/>
            <person name="Jiang F."/>
            <person name="Liu H."/>
            <person name="Zhao H."/>
            <person name="Xu D."/>
            <person name="Zhang Y."/>
        </authorList>
    </citation>
    <scope>NUCLEOTIDE SEQUENCE [LARGE SCALE GENOMIC DNA]</scope>
    <source>
        <strain evidence="2">cv. Niubang</strain>
    </source>
</reference>
<dbReference type="EMBL" id="CM042052">
    <property type="protein sequence ID" value="KAI3720439.1"/>
    <property type="molecule type" value="Genomic_DNA"/>
</dbReference>
<comment type="caution">
    <text evidence="1">The sequence shown here is derived from an EMBL/GenBank/DDBJ whole genome shotgun (WGS) entry which is preliminary data.</text>
</comment>
<organism evidence="1 2">
    <name type="scientific">Arctium lappa</name>
    <name type="common">Greater burdock</name>
    <name type="synonym">Lappa major</name>
    <dbReference type="NCBI Taxonomy" id="4217"/>
    <lineage>
        <taxon>Eukaryota</taxon>
        <taxon>Viridiplantae</taxon>
        <taxon>Streptophyta</taxon>
        <taxon>Embryophyta</taxon>
        <taxon>Tracheophyta</taxon>
        <taxon>Spermatophyta</taxon>
        <taxon>Magnoliopsida</taxon>
        <taxon>eudicotyledons</taxon>
        <taxon>Gunneridae</taxon>
        <taxon>Pentapetalae</taxon>
        <taxon>asterids</taxon>
        <taxon>campanulids</taxon>
        <taxon>Asterales</taxon>
        <taxon>Asteraceae</taxon>
        <taxon>Carduoideae</taxon>
        <taxon>Cardueae</taxon>
        <taxon>Arctiinae</taxon>
        <taxon>Arctium</taxon>
    </lineage>
</organism>
<evidence type="ECO:0000313" key="2">
    <source>
        <dbReference type="Proteomes" id="UP001055879"/>
    </source>
</evidence>
<accession>A0ACB9BDI2</accession>
<dbReference type="Proteomes" id="UP001055879">
    <property type="component" value="Linkage Group LG06"/>
</dbReference>
<protein>
    <submittedName>
        <fullName evidence="1">Uncharacterized protein</fullName>
    </submittedName>
</protein>
<reference evidence="2" key="1">
    <citation type="journal article" date="2022" name="Mol. Ecol. Resour.">
        <title>The genomes of chicory, endive, great burdock and yacon provide insights into Asteraceae palaeo-polyploidization history and plant inulin production.</title>
        <authorList>
            <person name="Fan W."/>
            <person name="Wang S."/>
            <person name="Wang H."/>
            <person name="Wang A."/>
            <person name="Jiang F."/>
            <person name="Liu H."/>
            <person name="Zhao H."/>
            <person name="Xu D."/>
            <person name="Zhang Y."/>
        </authorList>
    </citation>
    <scope>NUCLEOTIDE SEQUENCE [LARGE SCALE GENOMIC DNA]</scope>
    <source>
        <strain evidence="2">cv. Niubang</strain>
    </source>
</reference>
<name>A0ACB9BDI2_ARCLA</name>
<sequence length="80" mass="8389">MGDLGKASQVQIPHPHRREMGIDPISTPLLGFAMVSGKKAGEGILDYVVGRPEPVLQLEFEEGSSRSGSKSATEILGIGG</sequence>
<gene>
    <name evidence="1" type="ORF">L6452_21355</name>
</gene>
<proteinExistence type="predicted"/>
<keyword evidence="2" id="KW-1185">Reference proteome</keyword>